<gene>
    <name evidence="5" type="ORF">PBS001_LOCUS7326</name>
</gene>
<feature type="coiled-coil region" evidence="3">
    <location>
        <begin position="91"/>
        <end position="143"/>
    </location>
</feature>
<dbReference type="InterPro" id="IPR039278">
    <property type="entry name" value="Red1"/>
</dbReference>
<dbReference type="PANTHER" id="PTHR21563:SF3">
    <property type="entry name" value="ZINC FINGER C3H1 DOMAIN-CONTAINING PROTEIN"/>
    <property type="match status" value="1"/>
</dbReference>
<dbReference type="SMART" id="SM00369">
    <property type="entry name" value="LRR_TYP"/>
    <property type="match status" value="2"/>
</dbReference>
<evidence type="ECO:0000313" key="5">
    <source>
        <dbReference type="EMBL" id="CAH0520861.1"/>
    </source>
</evidence>
<evidence type="ECO:0000256" key="4">
    <source>
        <dbReference type="SAM" id="MobiDB-lite"/>
    </source>
</evidence>
<dbReference type="Gene3D" id="3.80.10.10">
    <property type="entry name" value="Ribonuclease Inhibitor"/>
    <property type="match status" value="1"/>
</dbReference>
<keyword evidence="2" id="KW-0677">Repeat</keyword>
<dbReference type="SUPFAM" id="SSF52058">
    <property type="entry name" value="L domain-like"/>
    <property type="match status" value="1"/>
</dbReference>
<dbReference type="InterPro" id="IPR032675">
    <property type="entry name" value="LRR_dom_sf"/>
</dbReference>
<feature type="compositionally biased region" description="Polar residues" evidence="4">
    <location>
        <begin position="1625"/>
        <end position="1652"/>
    </location>
</feature>
<dbReference type="PANTHER" id="PTHR21563">
    <property type="entry name" value="ZINC FINGER C3H1 DOMAIN-CONTAINING PROTEIN"/>
    <property type="match status" value="1"/>
</dbReference>
<organism evidence="5 6">
    <name type="scientific">Peronospora belbahrii</name>
    <dbReference type="NCBI Taxonomy" id="622444"/>
    <lineage>
        <taxon>Eukaryota</taxon>
        <taxon>Sar</taxon>
        <taxon>Stramenopiles</taxon>
        <taxon>Oomycota</taxon>
        <taxon>Peronosporomycetes</taxon>
        <taxon>Peronosporales</taxon>
        <taxon>Peronosporaceae</taxon>
        <taxon>Peronospora</taxon>
    </lineage>
</organism>
<sequence length="1827" mass="203978">MSATGTTSEGSVASDEGRTVSQRLLELSKEKQKWILKRDELLVRKEKLLKVLETQALNAPKDAIIDTQKTRNDGNADKMDRSKVVTVDGVSLAQKKELKKLQTRAEAAKEKQKKAANVLARNLKQLHAKRKREEMEIEKQARRKGMHGERKNTVQEDVAVSKMHPFATALELDVGTPELAEATCCRIVTRHLVQTNQMISRKQLEKAFTMYTGKVLDEVVDQSSFERLLASQYAEEPRKSSSVLTSRRSVCWQPGRQFLRIPTFVSSDAGRLQSMIQVEKEVVAGVCDTLHFLDVSELNRFELVKMFRRTVFLDHCLTGGAAIPTLSAFLCARVGVDWANPATGNPSRILHRSYGQMAGVLENMEKWLREQSEPTEPQSDLLLGLCGLDMVSGPRVFSPKYARPFSVANESILRQLRSAGTLHSTTSKNIDPMKILCHFELNGACNDQNCSNYHQKDYEPVKELMSDTSICNADDNGTKFQKRNEADQLLLSFAEFRGRMMKKWPVITTKTPSVATVEGASWDSIVTDADTAGGVDTAVPVEKDIVRHEGHLDKSGDDFLPLDTHEKLPEIGNARYFDNLDAIKAHGDMLQRKVTECPNDTNAWLLLAIYQLRLDVGMSDEAVNLSDENRLQQQLVLLSKELNAKLYGGASRVLNVEEVNLNRCLHTLSCALEVEANAYCEALWLLYLHLCRHVTNRQTEIDMAEQAVQFLPSSHALWLHYISTYDFDSVSMAEGIYWRLLEHLARTSTDGSGLHASTPSSAKKLSILLTAICFHLCMKLWGAGATNRVIELLSALLQFDGTSLGFEWCAWVRSELRSEELVVFYLAYAHILLFKELPEVIEHWVVASSNANIPVKDMTYSPELFQREWCDINADICGQVLAAYDFAFRTFEKECKDDQDLGNAILNNWMLVLAYQDDVRKEDKTLHVFIEEKIGIIELYPGASLTAAKLMGLMLAGEKQACQLMLKMINCDSVTTFPEAFHHYLCACRQSPPLVDALNKIFPDIMERLAKFVDVDIVSVQKSIQNIMRDTSNVLKSRVLKALLDTLLAAWIEQLTSLRQFNRDQSMNKQTKSLANVFVALDICLLMNILLESSVAIEGIQTVLSSLSFGALSYEARQLVWMQRFVFQVDLLQQGESDGLSRREHQTILTRLFRKYMAEMSVGAEMARQVLKHVRYDIARGAVDYAVCACLYPERSHLITYSVNLEIFQLSSNAVARSELAAFYAAFTDSFTLSPEFSLAFSGIALHEWELLAARASLRKCLVGAKTKHTQILQALVAVEIRLRNMKAVSCLLESEIEADPLLLEPWRLIIGLEILFGETSDARSKSISEEIEKRQLVFACNTFGDDKILDQKNISWIGDIGATSLRLRGLGLKRIPNAVLLKYELVSLNVSGNECIELPIGLRQLKNLQKLDVSENALLEFPTGVVHGLAQLKELKLAHNNMTSFPVVPHLDFLDISWNAISHFPASALFQWTGTLRAEENAIPVDKQLPTRINHLSNQKNVASHPLTIEDSLDAHAEEKSDHSLVIQTPSASLSESTNIQRVESPISANAEISSGNLNTGHIITAQEDDGDQVMEQKKADAACKSKGHGQNLMAGTELIDHSKEDEEDQATMLENADTVPASKETNSNRIVNESTDDSSTNQSIMSSKANEQAKEVIEVDSLELSEDNGEDMTTLARQAGTISSNTDSLVNTPNNVIDLSDLTVNKPTMASIAECRDVTTAANSQHQSSHEGAVVARNKLTKYMEEYHLDSRAAVRERNPTLWREFLAANLPANLELPACRLCFAPNDGNNQRLNSIVLCIHCLDEALLVLKKSSEQVALAQEGV</sequence>
<evidence type="ECO:0000256" key="3">
    <source>
        <dbReference type="SAM" id="Coils"/>
    </source>
</evidence>
<keyword evidence="1" id="KW-0433">Leucine-rich repeat</keyword>
<keyword evidence="3" id="KW-0175">Coiled coil</keyword>
<dbReference type="InterPro" id="IPR001611">
    <property type="entry name" value="Leu-rich_rpt"/>
</dbReference>
<accession>A0ABN8D8U2</accession>
<evidence type="ECO:0000256" key="2">
    <source>
        <dbReference type="ARBA" id="ARBA00022737"/>
    </source>
</evidence>
<evidence type="ECO:0000313" key="6">
    <source>
        <dbReference type="Proteomes" id="UP001158986"/>
    </source>
</evidence>
<proteinExistence type="predicted"/>
<reference evidence="5 6" key="1">
    <citation type="submission" date="2021-11" db="EMBL/GenBank/DDBJ databases">
        <authorList>
            <person name="Islam A."/>
            <person name="Islam S."/>
            <person name="Flora M.S."/>
            <person name="Rahman M."/>
            <person name="Ziaur R.M."/>
            <person name="Epstein J.H."/>
            <person name="Hassan M."/>
            <person name="Klassen M."/>
            <person name="Woodard K."/>
            <person name="Webb A."/>
            <person name="Webby R.J."/>
            <person name="El Zowalaty M.E."/>
        </authorList>
    </citation>
    <scope>NUCLEOTIDE SEQUENCE [LARGE SCALE GENOMIC DNA]</scope>
    <source>
        <strain evidence="5">Pbs1</strain>
    </source>
</reference>
<keyword evidence="6" id="KW-1185">Reference proteome</keyword>
<dbReference type="Proteomes" id="UP001158986">
    <property type="component" value="Unassembled WGS sequence"/>
</dbReference>
<dbReference type="EMBL" id="CAKLCB010000372">
    <property type="protein sequence ID" value="CAH0520861.1"/>
    <property type="molecule type" value="Genomic_DNA"/>
</dbReference>
<dbReference type="InterPro" id="IPR003591">
    <property type="entry name" value="Leu-rich_rpt_typical-subtyp"/>
</dbReference>
<evidence type="ECO:0000256" key="1">
    <source>
        <dbReference type="ARBA" id="ARBA00022614"/>
    </source>
</evidence>
<name>A0ABN8D8U2_9STRA</name>
<feature type="region of interest" description="Disordered" evidence="4">
    <location>
        <begin position="1616"/>
        <end position="1655"/>
    </location>
</feature>
<dbReference type="PROSITE" id="PS51450">
    <property type="entry name" value="LRR"/>
    <property type="match status" value="1"/>
</dbReference>
<protein>
    <recommendedName>
        <fullName evidence="7">Zinc-finger domain-containing protein</fullName>
    </recommendedName>
</protein>
<evidence type="ECO:0008006" key="7">
    <source>
        <dbReference type="Google" id="ProtNLM"/>
    </source>
</evidence>
<comment type="caution">
    <text evidence="5">The sequence shown here is derived from an EMBL/GenBank/DDBJ whole genome shotgun (WGS) entry which is preliminary data.</text>
</comment>
<dbReference type="Pfam" id="PF13855">
    <property type="entry name" value="LRR_8"/>
    <property type="match status" value="1"/>
</dbReference>